<dbReference type="Proteomes" id="UP000680279">
    <property type="component" value="Unassembled WGS sequence"/>
</dbReference>
<protein>
    <submittedName>
        <fullName evidence="1">Uncharacterized protein</fullName>
    </submittedName>
</protein>
<gene>
    <name evidence="1" type="ORF">J1TS3_30520</name>
</gene>
<evidence type="ECO:0000313" key="1">
    <source>
        <dbReference type="EMBL" id="GIN21918.1"/>
    </source>
</evidence>
<comment type="caution">
    <text evidence="1">The sequence shown here is derived from an EMBL/GenBank/DDBJ whole genome shotgun (WGS) entry which is preliminary data.</text>
</comment>
<organism evidence="1 2">
    <name type="scientific">Siminovitchia fordii</name>
    <dbReference type="NCBI Taxonomy" id="254759"/>
    <lineage>
        <taxon>Bacteria</taxon>
        <taxon>Bacillati</taxon>
        <taxon>Bacillota</taxon>
        <taxon>Bacilli</taxon>
        <taxon>Bacillales</taxon>
        <taxon>Bacillaceae</taxon>
        <taxon>Siminovitchia</taxon>
    </lineage>
</organism>
<accession>A0ABQ4K9U6</accession>
<proteinExistence type="predicted"/>
<sequence length="60" mass="6943">MNVITDYLTPGNLRADSMLSKNGGKFVNSFFDLYLYYFSPWPEKFSVLHKLDLKNIAHGQ</sequence>
<reference evidence="1 2" key="1">
    <citation type="submission" date="2021-03" db="EMBL/GenBank/DDBJ databases">
        <title>Antimicrobial resistance genes in bacteria isolated from Japanese honey, and their potential for conferring macrolide and lincosamide resistance in the American foulbrood pathogen Paenibacillus larvae.</title>
        <authorList>
            <person name="Okamoto M."/>
            <person name="Kumagai M."/>
            <person name="Kanamori H."/>
            <person name="Takamatsu D."/>
        </authorList>
    </citation>
    <scope>NUCLEOTIDE SEQUENCE [LARGE SCALE GENOMIC DNA]</scope>
    <source>
        <strain evidence="1 2">J1TS3</strain>
    </source>
</reference>
<evidence type="ECO:0000313" key="2">
    <source>
        <dbReference type="Proteomes" id="UP000680279"/>
    </source>
</evidence>
<name>A0ABQ4K9U6_9BACI</name>
<keyword evidence="2" id="KW-1185">Reference proteome</keyword>
<dbReference type="EMBL" id="BOQT01000011">
    <property type="protein sequence ID" value="GIN21918.1"/>
    <property type="molecule type" value="Genomic_DNA"/>
</dbReference>